<evidence type="ECO:0000256" key="1">
    <source>
        <dbReference type="SAM" id="MobiDB-lite"/>
    </source>
</evidence>
<gene>
    <name evidence="3" type="ORF">EJ02DRAFT_140258</name>
</gene>
<keyword evidence="4" id="KW-1185">Reference proteome</keyword>
<dbReference type="PANTHER" id="PTHR24148">
    <property type="entry name" value="ANKYRIN REPEAT DOMAIN-CONTAINING PROTEIN 39 HOMOLOG-RELATED"/>
    <property type="match status" value="1"/>
</dbReference>
<organism evidence="3 4">
    <name type="scientific">Clathrospora elynae</name>
    <dbReference type="NCBI Taxonomy" id="706981"/>
    <lineage>
        <taxon>Eukaryota</taxon>
        <taxon>Fungi</taxon>
        <taxon>Dikarya</taxon>
        <taxon>Ascomycota</taxon>
        <taxon>Pezizomycotina</taxon>
        <taxon>Dothideomycetes</taxon>
        <taxon>Pleosporomycetidae</taxon>
        <taxon>Pleosporales</taxon>
        <taxon>Diademaceae</taxon>
        <taxon>Clathrospora</taxon>
    </lineage>
</organism>
<dbReference type="Pfam" id="PF06985">
    <property type="entry name" value="HET"/>
    <property type="match status" value="1"/>
</dbReference>
<reference evidence="3" key="1">
    <citation type="journal article" date="2020" name="Stud. Mycol.">
        <title>101 Dothideomycetes genomes: a test case for predicting lifestyles and emergence of pathogens.</title>
        <authorList>
            <person name="Haridas S."/>
            <person name="Albert R."/>
            <person name="Binder M."/>
            <person name="Bloem J."/>
            <person name="Labutti K."/>
            <person name="Salamov A."/>
            <person name="Andreopoulos B."/>
            <person name="Baker S."/>
            <person name="Barry K."/>
            <person name="Bills G."/>
            <person name="Bluhm B."/>
            <person name="Cannon C."/>
            <person name="Castanera R."/>
            <person name="Culley D."/>
            <person name="Daum C."/>
            <person name="Ezra D."/>
            <person name="Gonzalez J."/>
            <person name="Henrissat B."/>
            <person name="Kuo A."/>
            <person name="Liang C."/>
            <person name="Lipzen A."/>
            <person name="Lutzoni F."/>
            <person name="Magnuson J."/>
            <person name="Mondo S."/>
            <person name="Nolan M."/>
            <person name="Ohm R."/>
            <person name="Pangilinan J."/>
            <person name="Park H.-J."/>
            <person name="Ramirez L."/>
            <person name="Alfaro M."/>
            <person name="Sun H."/>
            <person name="Tritt A."/>
            <person name="Yoshinaga Y."/>
            <person name="Zwiers L.-H."/>
            <person name="Turgeon B."/>
            <person name="Goodwin S."/>
            <person name="Spatafora J."/>
            <person name="Crous P."/>
            <person name="Grigoriev I."/>
        </authorList>
    </citation>
    <scope>NUCLEOTIDE SEQUENCE</scope>
    <source>
        <strain evidence="3">CBS 161.51</strain>
    </source>
</reference>
<dbReference type="InterPro" id="IPR010730">
    <property type="entry name" value="HET"/>
</dbReference>
<evidence type="ECO:0000259" key="2">
    <source>
        <dbReference type="Pfam" id="PF06985"/>
    </source>
</evidence>
<evidence type="ECO:0000313" key="3">
    <source>
        <dbReference type="EMBL" id="KAF1947334.1"/>
    </source>
</evidence>
<protein>
    <recommendedName>
        <fullName evidence="2">Heterokaryon incompatibility domain-containing protein</fullName>
    </recommendedName>
</protein>
<dbReference type="EMBL" id="ML975999">
    <property type="protein sequence ID" value="KAF1947334.1"/>
    <property type="molecule type" value="Genomic_DNA"/>
</dbReference>
<accession>A0A6A5T5G7</accession>
<dbReference type="InterPro" id="IPR052895">
    <property type="entry name" value="HetReg/Transcr_Mod"/>
</dbReference>
<dbReference type="AlphaFoldDB" id="A0A6A5T5G7"/>
<dbReference type="OrthoDB" id="3801331at2759"/>
<sequence length="431" mass="49731">MLEVRQNLIDFLSQARSTTNTPESDLYWTDAICIQQNNLLERNSQVAMMGDIYSRAQWAHLWPGIITGLDGFARFCMTRGKKLVESNGNTSRDQDHERNALQPLKDSVWAQIVHNEYWGRAWIVQELFLPRHVLIIIGKEVVTFAELYMGLVYGFSGLNEASILQFRSLRKGKTFTRSKSLAELVRDFYGKRCFVPRDRFYSLYSLCEEREGLVVDYAMPKYELVFQILGDSRKKACLCSAVLVFRTLTGDETSSVRQDRGHFLEFDCLGLDIWVATKCSEDSDVDNMRHDSGQGYLSVLWISDACQSGRLDMRRRFFIHSNHITRRIKTGKFPCYVPEVDRPDRMNKLSEELWEMPVYAPESAHERTEYIRANGFSAKLGADNFTYTVRIAFWAIAAWTDEPQKPDLGLTEEARDRGHSSTFQAKEPNLL</sequence>
<feature type="region of interest" description="Disordered" evidence="1">
    <location>
        <begin position="407"/>
        <end position="431"/>
    </location>
</feature>
<name>A0A6A5T5G7_9PLEO</name>
<feature type="domain" description="Heterokaryon incompatibility" evidence="2">
    <location>
        <begin position="3"/>
        <end position="126"/>
    </location>
</feature>
<proteinExistence type="predicted"/>
<dbReference type="Proteomes" id="UP000800038">
    <property type="component" value="Unassembled WGS sequence"/>
</dbReference>
<dbReference type="PANTHER" id="PTHR24148:SF73">
    <property type="entry name" value="HET DOMAIN PROTEIN (AFU_ORTHOLOGUE AFUA_8G01020)"/>
    <property type="match status" value="1"/>
</dbReference>
<evidence type="ECO:0000313" key="4">
    <source>
        <dbReference type="Proteomes" id="UP000800038"/>
    </source>
</evidence>